<dbReference type="RefSeq" id="WP_127084095.1">
    <property type="nucleotide sequence ID" value="NZ_RSCL01000016.1"/>
</dbReference>
<dbReference type="OrthoDB" id="511527at2"/>
<dbReference type="Pfam" id="PF01471">
    <property type="entry name" value="PG_binding_1"/>
    <property type="match status" value="2"/>
</dbReference>
<gene>
    <name evidence="2" type="ORF">DSM106972_058390</name>
</gene>
<evidence type="ECO:0000259" key="1">
    <source>
        <dbReference type="Pfam" id="PF01471"/>
    </source>
</evidence>
<keyword evidence="3" id="KW-1185">Reference proteome</keyword>
<protein>
    <recommendedName>
        <fullName evidence="1">Peptidoglycan binding-like domain-containing protein</fullName>
    </recommendedName>
</protein>
<accession>A0A3S1C8K7</accession>
<evidence type="ECO:0000313" key="2">
    <source>
        <dbReference type="EMBL" id="RUT02361.1"/>
    </source>
</evidence>
<organism evidence="2 3">
    <name type="scientific">Dulcicalothrix desertica PCC 7102</name>
    <dbReference type="NCBI Taxonomy" id="232991"/>
    <lineage>
        <taxon>Bacteria</taxon>
        <taxon>Bacillati</taxon>
        <taxon>Cyanobacteriota</taxon>
        <taxon>Cyanophyceae</taxon>
        <taxon>Nostocales</taxon>
        <taxon>Calotrichaceae</taxon>
        <taxon>Dulcicalothrix</taxon>
    </lineage>
</organism>
<reference evidence="2" key="2">
    <citation type="journal article" date="2019" name="Genome Biol. Evol.">
        <title>Day and night: Metabolic profiles and evolutionary relationships of six axenic non-marine cyanobacteria.</title>
        <authorList>
            <person name="Will S.E."/>
            <person name="Henke P."/>
            <person name="Boedeker C."/>
            <person name="Huang S."/>
            <person name="Brinkmann H."/>
            <person name="Rohde M."/>
            <person name="Jarek M."/>
            <person name="Friedl T."/>
            <person name="Seufert S."/>
            <person name="Schumacher M."/>
            <person name="Overmann J."/>
            <person name="Neumann-Schaal M."/>
            <person name="Petersen J."/>
        </authorList>
    </citation>
    <scope>NUCLEOTIDE SEQUENCE [LARGE SCALE GENOMIC DNA]</scope>
    <source>
        <strain evidence="2">PCC 7102</strain>
    </source>
</reference>
<dbReference type="InterPro" id="IPR002477">
    <property type="entry name" value="Peptidoglycan-bd-like"/>
</dbReference>
<dbReference type="InterPro" id="IPR036366">
    <property type="entry name" value="PGBDSf"/>
</dbReference>
<dbReference type="Gene3D" id="1.10.101.10">
    <property type="entry name" value="PGBD-like superfamily/PGBD"/>
    <property type="match status" value="2"/>
</dbReference>
<evidence type="ECO:0000313" key="3">
    <source>
        <dbReference type="Proteomes" id="UP000271624"/>
    </source>
</evidence>
<feature type="domain" description="Peptidoglycan binding-like" evidence="1">
    <location>
        <begin position="13"/>
        <end position="69"/>
    </location>
</feature>
<dbReference type="SUPFAM" id="SSF47090">
    <property type="entry name" value="PGBD-like"/>
    <property type="match status" value="2"/>
</dbReference>
<proteinExistence type="predicted"/>
<dbReference type="InterPro" id="IPR036365">
    <property type="entry name" value="PGBD-like_sf"/>
</dbReference>
<dbReference type="AlphaFoldDB" id="A0A3S1C8K7"/>
<sequence length="170" mass="18482">MPVTFVTLEIGSTGAAVVDLQQDLATLNYYRGAIDGVFGVSTKNAVIKFQLEHMGIADSIVGYETKAAIKQEVWIQTQPVLRQGSQGHDVKILQKLLTSATDYGIADYGIIPVDGMFGTNTKNAVIKYQKANNLVPDGIVGKATWGKLAYIMSYGMSFEQIILNNTFARS</sequence>
<comment type="caution">
    <text evidence="2">The sequence shown here is derived from an EMBL/GenBank/DDBJ whole genome shotgun (WGS) entry which is preliminary data.</text>
</comment>
<dbReference type="Proteomes" id="UP000271624">
    <property type="component" value="Unassembled WGS sequence"/>
</dbReference>
<reference evidence="2" key="1">
    <citation type="submission" date="2018-12" db="EMBL/GenBank/DDBJ databases">
        <authorList>
            <person name="Will S."/>
            <person name="Neumann-Schaal M."/>
            <person name="Henke P."/>
        </authorList>
    </citation>
    <scope>NUCLEOTIDE SEQUENCE</scope>
    <source>
        <strain evidence="2">PCC 7102</strain>
    </source>
</reference>
<name>A0A3S1C8K7_9CYAN</name>
<dbReference type="EMBL" id="RSCL01000016">
    <property type="protein sequence ID" value="RUT02361.1"/>
    <property type="molecule type" value="Genomic_DNA"/>
</dbReference>
<feature type="domain" description="Peptidoglycan binding-like" evidence="1">
    <location>
        <begin position="87"/>
        <end position="148"/>
    </location>
</feature>